<keyword evidence="1" id="KW-1133">Transmembrane helix</keyword>
<dbReference type="RefSeq" id="WP_327015692.1">
    <property type="nucleotide sequence ID" value="NZ_CP032518.1"/>
</dbReference>
<feature type="domain" description="DUF2231" evidence="2">
    <location>
        <begin position="9"/>
        <end position="28"/>
    </location>
</feature>
<organism evidence="3 4">
    <name type="scientific">Cupriavidus oxalaticus</name>
    <dbReference type="NCBI Taxonomy" id="96344"/>
    <lineage>
        <taxon>Bacteria</taxon>
        <taxon>Pseudomonadati</taxon>
        <taxon>Pseudomonadota</taxon>
        <taxon>Betaproteobacteria</taxon>
        <taxon>Burkholderiales</taxon>
        <taxon>Burkholderiaceae</taxon>
        <taxon>Cupriavidus</taxon>
    </lineage>
</organism>
<sequence length="38" mass="4300">MRTPASIARHPIHPMLVALPIGLWILSFEKQRRCTAGM</sequence>
<evidence type="ECO:0000259" key="2">
    <source>
        <dbReference type="Pfam" id="PF09990"/>
    </source>
</evidence>
<keyword evidence="1" id="KW-0472">Membrane</keyword>
<protein>
    <recommendedName>
        <fullName evidence="2">DUF2231 domain-containing protein</fullName>
    </recommendedName>
</protein>
<keyword evidence="1" id="KW-0812">Transmembrane</keyword>
<name>A0A976BH68_9BURK</name>
<feature type="transmembrane region" description="Helical" evidence="1">
    <location>
        <begin position="12"/>
        <end position="28"/>
    </location>
</feature>
<accession>A0A976BH68</accession>
<geneLocation type="plasmid" evidence="4">
    <name>co2235_mp</name>
</geneLocation>
<evidence type="ECO:0000256" key="1">
    <source>
        <dbReference type="SAM" id="Phobius"/>
    </source>
</evidence>
<reference evidence="3 4" key="1">
    <citation type="submission" date="2018-01" db="EMBL/GenBank/DDBJ databases">
        <authorList>
            <person name="Clerissi C."/>
        </authorList>
    </citation>
    <scope>NUCLEOTIDE SEQUENCE [LARGE SCALE GENOMIC DNA]</scope>
    <source>
        <strain evidence="3">Cupriavidus oxalaticus LMG 2235</strain>
        <plasmid evidence="4">co2235_mp</plasmid>
    </source>
</reference>
<dbReference type="InterPro" id="IPR019251">
    <property type="entry name" value="DUF2231_TM"/>
</dbReference>
<gene>
    <name evidence="3" type="ORF">CO2235_MP130082</name>
</gene>
<dbReference type="EMBL" id="OGUS01000136">
    <property type="protein sequence ID" value="SPC19347.1"/>
    <property type="molecule type" value="Genomic_DNA"/>
</dbReference>
<proteinExistence type="predicted"/>
<dbReference type="AlphaFoldDB" id="A0A976BH68"/>
<comment type="caution">
    <text evidence="3">The sequence shown here is derived from an EMBL/GenBank/DDBJ whole genome shotgun (WGS) entry which is preliminary data.</text>
</comment>
<evidence type="ECO:0000313" key="4">
    <source>
        <dbReference type="Proteomes" id="UP000256862"/>
    </source>
</evidence>
<evidence type="ECO:0000313" key="3">
    <source>
        <dbReference type="EMBL" id="SPC19347.1"/>
    </source>
</evidence>
<dbReference type="Proteomes" id="UP000256862">
    <property type="component" value="Plasmid CO2235_mp"/>
</dbReference>
<dbReference type="Pfam" id="PF09990">
    <property type="entry name" value="DUF2231"/>
    <property type="match status" value="1"/>
</dbReference>